<dbReference type="EMBL" id="SEKV01000934">
    <property type="protein sequence ID" value="TFY52690.1"/>
    <property type="molecule type" value="Genomic_DNA"/>
</dbReference>
<reference evidence="2 3" key="1">
    <citation type="submission" date="2019-01" db="EMBL/GenBank/DDBJ databases">
        <title>Genome sequencing of the rare red list fungi Fomitopsis rosea.</title>
        <authorList>
            <person name="Buettner E."/>
            <person name="Kellner H."/>
        </authorList>
    </citation>
    <scope>NUCLEOTIDE SEQUENCE [LARGE SCALE GENOMIC DNA]</scope>
    <source>
        <strain evidence="2 3">DSM 105464</strain>
    </source>
</reference>
<evidence type="ECO:0000256" key="1">
    <source>
        <dbReference type="SAM" id="MobiDB-lite"/>
    </source>
</evidence>
<evidence type="ECO:0000313" key="3">
    <source>
        <dbReference type="Proteomes" id="UP000298390"/>
    </source>
</evidence>
<organism evidence="2 3">
    <name type="scientific">Rhodofomes roseus</name>
    <dbReference type="NCBI Taxonomy" id="34475"/>
    <lineage>
        <taxon>Eukaryota</taxon>
        <taxon>Fungi</taxon>
        <taxon>Dikarya</taxon>
        <taxon>Basidiomycota</taxon>
        <taxon>Agaricomycotina</taxon>
        <taxon>Agaricomycetes</taxon>
        <taxon>Polyporales</taxon>
        <taxon>Rhodofomes</taxon>
    </lineage>
</organism>
<dbReference type="Proteomes" id="UP000298390">
    <property type="component" value="Unassembled WGS sequence"/>
</dbReference>
<gene>
    <name evidence="2" type="ORF">EVJ58_g9872</name>
</gene>
<proteinExistence type="predicted"/>
<evidence type="ECO:0000313" key="2">
    <source>
        <dbReference type="EMBL" id="TFY52690.1"/>
    </source>
</evidence>
<accession>A0A4Y9XRE1</accession>
<protein>
    <submittedName>
        <fullName evidence="2">Uncharacterized protein</fullName>
    </submittedName>
</protein>
<sequence>MSRLRCPAQATCTEDAQAGLLIGIAGPEPKDKGSEIYVDHAEDEELEEKSRPG</sequence>
<feature type="region of interest" description="Disordered" evidence="1">
    <location>
        <begin position="24"/>
        <end position="53"/>
    </location>
</feature>
<comment type="caution">
    <text evidence="2">The sequence shown here is derived from an EMBL/GenBank/DDBJ whole genome shotgun (WGS) entry which is preliminary data.</text>
</comment>
<name>A0A4Y9XRE1_9APHY</name>
<dbReference type="AlphaFoldDB" id="A0A4Y9XRE1"/>
<feature type="compositionally biased region" description="Basic and acidic residues" evidence="1">
    <location>
        <begin position="28"/>
        <end position="40"/>
    </location>
</feature>